<evidence type="ECO:0000259" key="2">
    <source>
        <dbReference type="PROSITE" id="PS50158"/>
    </source>
</evidence>
<name>A0A016UQJ2_9BILA</name>
<dbReference type="Gene3D" id="4.10.60.10">
    <property type="entry name" value="Zinc finger, CCHC-type"/>
    <property type="match status" value="1"/>
</dbReference>
<keyword evidence="1" id="KW-0862">Zinc</keyword>
<accession>A0A016UQJ2</accession>
<proteinExistence type="predicted"/>
<sequence>MSICEDTMDMGDHPPTVSNGGVEKEWVIALEEIEMKCAEALDDQIRNIAQSKREVMLRTVRGATGHASSKILQTLLRFDEITAVIEQLRNYLKYEPSEFLNLVQRKDAENRELVRVTISLQKEKEVLKENICNGGNADRPLVMESFSEMTTGEESQVEWLDTKLHLKSMNNVNSHHQATEPSRNQLRNRKLDEWSDVSSRRSIISTAAGESTSFESSRQPHTTDKMFEIMKEVLKAQTTGEVIKYDNKNSLDHFLRSFNVKFPSTIWSDSERRDILINHLEGSARTLVENLPSRVKHGSFNGIVDALRTSRDNPCERLKAIEKWKTFPKRKNESVADFCCRMERISAKAHPHQDRDFELGSMLYSCLKHRPDSYHLLAALDSLEGRVFESVKAVALRLERIVETAEHDAQKGGINKIKYSTYNKERLGVEIDHHRKIATDNERQNSSEKSHVKCFSCGKEGHYAASCKNKMKSPITEKHKLHTAKFGGQQQTMSAGIRIKNWCSSVRTADRNERPLTTAYGKPFI</sequence>
<keyword evidence="4" id="KW-1185">Reference proteome</keyword>
<dbReference type="Pfam" id="PF00098">
    <property type="entry name" value="zf-CCHC"/>
    <property type="match status" value="1"/>
</dbReference>
<reference evidence="4" key="1">
    <citation type="journal article" date="2015" name="Nat. Genet.">
        <title>The genome and transcriptome of the zoonotic hookworm Ancylostoma ceylanicum identify infection-specific gene families.</title>
        <authorList>
            <person name="Schwarz E.M."/>
            <person name="Hu Y."/>
            <person name="Antoshechkin I."/>
            <person name="Miller M.M."/>
            <person name="Sternberg P.W."/>
            <person name="Aroian R.V."/>
        </authorList>
    </citation>
    <scope>NUCLEOTIDE SEQUENCE</scope>
    <source>
        <strain evidence="4">HY135</strain>
    </source>
</reference>
<dbReference type="AlphaFoldDB" id="A0A016UQJ2"/>
<gene>
    <name evidence="3" type="primary">Acey_s0030.g2062</name>
    <name evidence="3" type="ORF">Y032_0030g2062</name>
</gene>
<dbReference type="GO" id="GO:0003676">
    <property type="term" value="F:nucleic acid binding"/>
    <property type="evidence" value="ECO:0007669"/>
    <property type="project" value="InterPro"/>
</dbReference>
<dbReference type="STRING" id="53326.A0A016UQJ2"/>
<dbReference type="GO" id="GO:0005737">
    <property type="term" value="C:cytoplasm"/>
    <property type="evidence" value="ECO:0007669"/>
    <property type="project" value="UniProtKB-ARBA"/>
</dbReference>
<dbReference type="SUPFAM" id="SSF57756">
    <property type="entry name" value="Retrovirus zinc finger-like domains"/>
    <property type="match status" value="1"/>
</dbReference>
<keyword evidence="1" id="KW-0479">Metal-binding</keyword>
<evidence type="ECO:0000313" key="4">
    <source>
        <dbReference type="Proteomes" id="UP000024635"/>
    </source>
</evidence>
<evidence type="ECO:0000313" key="3">
    <source>
        <dbReference type="EMBL" id="EYC17460.1"/>
    </source>
</evidence>
<dbReference type="InterPro" id="IPR036875">
    <property type="entry name" value="Znf_CCHC_sf"/>
</dbReference>
<dbReference type="Proteomes" id="UP000024635">
    <property type="component" value="Unassembled WGS sequence"/>
</dbReference>
<dbReference type="InterPro" id="IPR001878">
    <property type="entry name" value="Znf_CCHC"/>
</dbReference>
<dbReference type="SMART" id="SM00343">
    <property type="entry name" value="ZnF_C2HC"/>
    <property type="match status" value="1"/>
</dbReference>
<comment type="caution">
    <text evidence="3">The sequence shown here is derived from an EMBL/GenBank/DDBJ whole genome shotgun (WGS) entry which is preliminary data.</text>
</comment>
<organism evidence="3 4">
    <name type="scientific">Ancylostoma ceylanicum</name>
    <dbReference type="NCBI Taxonomy" id="53326"/>
    <lineage>
        <taxon>Eukaryota</taxon>
        <taxon>Metazoa</taxon>
        <taxon>Ecdysozoa</taxon>
        <taxon>Nematoda</taxon>
        <taxon>Chromadorea</taxon>
        <taxon>Rhabditida</taxon>
        <taxon>Rhabditina</taxon>
        <taxon>Rhabditomorpha</taxon>
        <taxon>Strongyloidea</taxon>
        <taxon>Ancylostomatidae</taxon>
        <taxon>Ancylostomatinae</taxon>
        <taxon>Ancylostoma</taxon>
    </lineage>
</organism>
<dbReference type="GO" id="GO:0019899">
    <property type="term" value="F:enzyme binding"/>
    <property type="evidence" value="ECO:0007669"/>
    <property type="project" value="UniProtKB-ARBA"/>
</dbReference>
<dbReference type="OrthoDB" id="5851400at2759"/>
<dbReference type="EMBL" id="JARK01001366">
    <property type="protein sequence ID" value="EYC17460.1"/>
    <property type="molecule type" value="Genomic_DNA"/>
</dbReference>
<dbReference type="GO" id="GO:0008270">
    <property type="term" value="F:zinc ion binding"/>
    <property type="evidence" value="ECO:0007669"/>
    <property type="project" value="UniProtKB-KW"/>
</dbReference>
<evidence type="ECO:0000256" key="1">
    <source>
        <dbReference type="PROSITE-ProRule" id="PRU00047"/>
    </source>
</evidence>
<keyword evidence="1" id="KW-0863">Zinc-finger</keyword>
<feature type="domain" description="CCHC-type" evidence="2">
    <location>
        <begin position="453"/>
        <end position="469"/>
    </location>
</feature>
<protein>
    <recommendedName>
        <fullName evidence="2">CCHC-type domain-containing protein</fullName>
    </recommendedName>
</protein>
<dbReference type="PROSITE" id="PS50158">
    <property type="entry name" value="ZF_CCHC"/>
    <property type="match status" value="1"/>
</dbReference>